<organism evidence="2 3">
    <name type="scientific">Bosea vestrisii</name>
    <dbReference type="NCBI Taxonomy" id="151416"/>
    <lineage>
        <taxon>Bacteria</taxon>
        <taxon>Pseudomonadati</taxon>
        <taxon>Pseudomonadota</taxon>
        <taxon>Alphaproteobacteria</taxon>
        <taxon>Hyphomicrobiales</taxon>
        <taxon>Boseaceae</taxon>
        <taxon>Bosea</taxon>
    </lineage>
</organism>
<evidence type="ECO:0000313" key="2">
    <source>
        <dbReference type="EMBL" id="MFC5396740.1"/>
    </source>
</evidence>
<dbReference type="Gene3D" id="3.20.20.150">
    <property type="entry name" value="Divalent-metal-dependent TIM barrel enzymes"/>
    <property type="match status" value="1"/>
</dbReference>
<dbReference type="Proteomes" id="UP001596104">
    <property type="component" value="Unassembled WGS sequence"/>
</dbReference>
<dbReference type="PANTHER" id="PTHR12110:SF48">
    <property type="entry name" value="BLL3656 PROTEIN"/>
    <property type="match status" value="1"/>
</dbReference>
<dbReference type="RefSeq" id="WP_291680161.1">
    <property type="nucleotide sequence ID" value="NZ_JBHSLV010000077.1"/>
</dbReference>
<dbReference type="InterPro" id="IPR050312">
    <property type="entry name" value="IolE/XylAMocC-like"/>
</dbReference>
<reference evidence="3" key="1">
    <citation type="journal article" date="2019" name="Int. J. Syst. Evol. Microbiol.">
        <title>The Global Catalogue of Microorganisms (GCM) 10K type strain sequencing project: providing services to taxonomists for standard genome sequencing and annotation.</title>
        <authorList>
            <consortium name="The Broad Institute Genomics Platform"/>
            <consortium name="The Broad Institute Genome Sequencing Center for Infectious Disease"/>
            <person name="Wu L."/>
            <person name="Ma J."/>
        </authorList>
    </citation>
    <scope>NUCLEOTIDE SEQUENCE [LARGE SCALE GENOMIC DNA]</scope>
    <source>
        <strain evidence="3">CGMCC 1.16326</strain>
    </source>
</reference>
<dbReference type="InterPro" id="IPR013022">
    <property type="entry name" value="Xyl_isomerase-like_TIM-brl"/>
</dbReference>
<sequence length="278" mass="28790">MSALGLAHLTALELSPPELAREAASAGFGAIGLRVHPAMAGGVAYPIRTGSWAQRELRKILASEGVRLNEIEFIQLTPGLDIAAFAPLLEAGAELGASAVTVSGDDSDHVRLTATFAALCDLAGGFGLRVDLEFMRWRVVGTLAQAEAIVRQAGRPNGAMLVDALHLSRSGGVPGDLAAVPGELLRAAQLCDAAPTQPQTDTDAITEAREGRLPPGEGALPLAALLRALPSDVTLSVELPMRGPDARSRIATAYSATRRLLDGLPPHQAPATQGSVRA</sequence>
<accession>A0ABW0HJL8</accession>
<protein>
    <submittedName>
        <fullName evidence="2">Sugar phosphate isomerase/epimerase family protein</fullName>
    </submittedName>
</protein>
<evidence type="ECO:0000259" key="1">
    <source>
        <dbReference type="Pfam" id="PF01261"/>
    </source>
</evidence>
<name>A0ABW0HJL8_9HYPH</name>
<dbReference type="PANTHER" id="PTHR12110">
    <property type="entry name" value="HYDROXYPYRUVATE ISOMERASE"/>
    <property type="match status" value="1"/>
</dbReference>
<dbReference type="InterPro" id="IPR036237">
    <property type="entry name" value="Xyl_isomerase-like_sf"/>
</dbReference>
<feature type="domain" description="Xylose isomerase-like TIM barrel" evidence="1">
    <location>
        <begin position="21"/>
        <end position="243"/>
    </location>
</feature>
<dbReference type="GO" id="GO:0016853">
    <property type="term" value="F:isomerase activity"/>
    <property type="evidence" value="ECO:0007669"/>
    <property type="project" value="UniProtKB-KW"/>
</dbReference>
<keyword evidence="3" id="KW-1185">Reference proteome</keyword>
<dbReference type="Pfam" id="PF01261">
    <property type="entry name" value="AP_endonuc_2"/>
    <property type="match status" value="1"/>
</dbReference>
<dbReference type="SUPFAM" id="SSF51658">
    <property type="entry name" value="Xylose isomerase-like"/>
    <property type="match status" value="1"/>
</dbReference>
<gene>
    <name evidence="2" type="ORF">ACFPPC_29245</name>
</gene>
<proteinExistence type="predicted"/>
<evidence type="ECO:0000313" key="3">
    <source>
        <dbReference type="Proteomes" id="UP001596104"/>
    </source>
</evidence>
<dbReference type="EMBL" id="JBHSLV010000077">
    <property type="protein sequence ID" value="MFC5396740.1"/>
    <property type="molecule type" value="Genomic_DNA"/>
</dbReference>
<comment type="caution">
    <text evidence="2">The sequence shown here is derived from an EMBL/GenBank/DDBJ whole genome shotgun (WGS) entry which is preliminary data.</text>
</comment>
<keyword evidence="2" id="KW-0413">Isomerase</keyword>